<evidence type="ECO:0000256" key="4">
    <source>
        <dbReference type="ARBA" id="ARBA00023163"/>
    </source>
</evidence>
<dbReference type="SUPFAM" id="SSF46785">
    <property type="entry name" value="Winged helix' DNA-binding domain"/>
    <property type="match status" value="1"/>
</dbReference>
<dbReference type="InterPro" id="IPR036388">
    <property type="entry name" value="WH-like_DNA-bd_sf"/>
</dbReference>
<evidence type="ECO:0000256" key="2">
    <source>
        <dbReference type="ARBA" id="ARBA00023015"/>
    </source>
</evidence>
<feature type="domain" description="HTH lysR-type" evidence="5">
    <location>
        <begin position="1"/>
        <end position="59"/>
    </location>
</feature>
<accession>A0A6F9XSW9</accession>
<dbReference type="PRINTS" id="PR00039">
    <property type="entry name" value="HTHLYSR"/>
</dbReference>
<comment type="caution">
    <text evidence="6">The sequence shown here is derived from an EMBL/GenBank/DDBJ whole genome shotgun (WGS) entry which is preliminary data.</text>
</comment>
<keyword evidence="3" id="KW-0238">DNA-binding</keyword>
<proteinExistence type="inferred from homology"/>
<evidence type="ECO:0000313" key="6">
    <source>
        <dbReference type="EMBL" id="GET08278.1"/>
    </source>
</evidence>
<dbReference type="Gene3D" id="1.10.10.10">
    <property type="entry name" value="Winged helix-like DNA-binding domain superfamily/Winged helix DNA-binding domain"/>
    <property type="match status" value="1"/>
</dbReference>
<dbReference type="PANTHER" id="PTHR30346">
    <property type="entry name" value="TRANSCRIPTIONAL DUAL REGULATOR HCAR-RELATED"/>
    <property type="match status" value="1"/>
</dbReference>
<keyword evidence="4" id="KW-0804">Transcription</keyword>
<sequence>MIENYLLEELVAVFKYQSLSKAAASLHLTQPTLSRGMQKLEQTLGVELFERQANKVTLNQTGLLAAKEAQKLLSANQKFLTTIQNFAQANEQLTIGATIPGPLLLLESLGQSNLKLPTSLLANQDIADTLSNHQVELIFSSKEIITNQIESIYLGREQLFVRLDDFHPLASLRTLSFSQLNSLSFLVANDIGVWKDIIQNEIPQAHFLYQQDLAALSELTHYTNFPIFRTNLSNLKDFDKDDGRTLLPLRDEAASLEVYANYLKVNQPKVKDLIKQIQASWPN</sequence>
<protein>
    <submittedName>
        <fullName evidence="6">LysR family transcriptional regulator</fullName>
    </submittedName>
</protein>
<dbReference type="InterPro" id="IPR000847">
    <property type="entry name" value="LysR_HTH_N"/>
</dbReference>
<dbReference type="EMBL" id="BLAN01000059">
    <property type="protein sequence ID" value="GET08278.1"/>
    <property type="molecule type" value="Genomic_DNA"/>
</dbReference>
<dbReference type="GO" id="GO:0032993">
    <property type="term" value="C:protein-DNA complex"/>
    <property type="evidence" value="ECO:0007669"/>
    <property type="project" value="TreeGrafter"/>
</dbReference>
<dbReference type="RefSeq" id="WP_172585896.1">
    <property type="nucleotide sequence ID" value="NZ_BLAN01000059.1"/>
</dbReference>
<dbReference type="Gene3D" id="3.40.190.290">
    <property type="match status" value="1"/>
</dbReference>
<evidence type="ECO:0000256" key="3">
    <source>
        <dbReference type="ARBA" id="ARBA00023125"/>
    </source>
</evidence>
<evidence type="ECO:0000259" key="5">
    <source>
        <dbReference type="PROSITE" id="PS50931"/>
    </source>
</evidence>
<dbReference type="PANTHER" id="PTHR30346:SF0">
    <property type="entry name" value="HCA OPERON TRANSCRIPTIONAL ACTIVATOR HCAR"/>
    <property type="match status" value="1"/>
</dbReference>
<gene>
    <name evidence="6" type="primary">lysR_1</name>
    <name evidence="6" type="ORF">SY111_09020</name>
</gene>
<comment type="similarity">
    <text evidence="1">Belongs to the LysR transcriptional regulatory family.</text>
</comment>
<reference evidence="6" key="1">
    <citation type="submission" date="2019-10" db="EMBL/GenBank/DDBJ databases">
        <title>Lactobacillus agilis SY111 Whole Genome Sequencing Project.</title>
        <authorList>
            <person name="Suzuki S."/>
            <person name="Endo A."/>
            <person name="Maeno S."/>
            <person name="Shiwa Y."/>
            <person name="Matsutani M."/>
            <person name="Kajikawa A."/>
        </authorList>
    </citation>
    <scope>NUCLEOTIDE SEQUENCE</scope>
    <source>
        <strain evidence="6">SY111</strain>
    </source>
</reference>
<dbReference type="InterPro" id="IPR036390">
    <property type="entry name" value="WH_DNA-bd_sf"/>
</dbReference>
<keyword evidence="2" id="KW-0805">Transcription regulation</keyword>
<dbReference type="AlphaFoldDB" id="A0A6F9XSW9"/>
<name>A0A6F9XSW9_9LACO</name>
<dbReference type="Pfam" id="PF00126">
    <property type="entry name" value="HTH_1"/>
    <property type="match status" value="1"/>
</dbReference>
<dbReference type="PROSITE" id="PS50931">
    <property type="entry name" value="HTH_LYSR"/>
    <property type="match status" value="1"/>
</dbReference>
<evidence type="ECO:0000256" key="1">
    <source>
        <dbReference type="ARBA" id="ARBA00009437"/>
    </source>
</evidence>
<dbReference type="GO" id="GO:0003677">
    <property type="term" value="F:DNA binding"/>
    <property type="evidence" value="ECO:0007669"/>
    <property type="project" value="UniProtKB-KW"/>
</dbReference>
<dbReference type="GO" id="GO:0003700">
    <property type="term" value="F:DNA-binding transcription factor activity"/>
    <property type="evidence" value="ECO:0007669"/>
    <property type="project" value="InterPro"/>
</dbReference>
<organism evidence="6">
    <name type="scientific">Ligilactobacillus agilis</name>
    <dbReference type="NCBI Taxonomy" id="1601"/>
    <lineage>
        <taxon>Bacteria</taxon>
        <taxon>Bacillati</taxon>
        <taxon>Bacillota</taxon>
        <taxon>Bacilli</taxon>
        <taxon>Lactobacillales</taxon>
        <taxon>Lactobacillaceae</taxon>
        <taxon>Ligilactobacillus</taxon>
    </lineage>
</organism>
<dbReference type="Proteomes" id="UP000494178">
    <property type="component" value="Unassembled WGS sequence"/>
</dbReference>